<evidence type="ECO:0000259" key="2">
    <source>
        <dbReference type="Pfam" id="PF22685"/>
    </source>
</evidence>
<name>A0A9W9WPI7_9EURO</name>
<feature type="domain" description="Gal80p-like C-terminal" evidence="2">
    <location>
        <begin position="164"/>
        <end position="285"/>
    </location>
</feature>
<dbReference type="OrthoDB" id="64915at2759"/>
<protein>
    <submittedName>
        <fullName evidence="3">Transcription regulator gal80</fullName>
    </submittedName>
</protein>
<evidence type="ECO:0000313" key="3">
    <source>
        <dbReference type="EMBL" id="KAJ5471300.1"/>
    </source>
</evidence>
<dbReference type="InterPro" id="IPR000683">
    <property type="entry name" value="Gfo/Idh/MocA-like_OxRdtase_N"/>
</dbReference>
<organism evidence="3 4">
    <name type="scientific">Penicillium desertorum</name>
    <dbReference type="NCBI Taxonomy" id="1303715"/>
    <lineage>
        <taxon>Eukaryota</taxon>
        <taxon>Fungi</taxon>
        <taxon>Dikarya</taxon>
        <taxon>Ascomycota</taxon>
        <taxon>Pezizomycotina</taxon>
        <taxon>Eurotiomycetes</taxon>
        <taxon>Eurotiomycetidae</taxon>
        <taxon>Eurotiales</taxon>
        <taxon>Aspergillaceae</taxon>
        <taxon>Penicillium</taxon>
    </lineage>
</organism>
<proteinExistence type="predicted"/>
<gene>
    <name evidence="3" type="ORF">N7530_008657</name>
</gene>
<dbReference type="PANTHER" id="PTHR43708">
    <property type="entry name" value="CONSERVED EXPRESSED OXIDOREDUCTASE (EUROFUNG)"/>
    <property type="match status" value="1"/>
</dbReference>
<dbReference type="Pfam" id="PF22685">
    <property type="entry name" value="Gal80p_C-like"/>
    <property type="match status" value="1"/>
</dbReference>
<accession>A0A9W9WPI7</accession>
<dbReference type="Gene3D" id="3.30.360.10">
    <property type="entry name" value="Dihydrodipicolinate Reductase, domain 2"/>
    <property type="match status" value="1"/>
</dbReference>
<evidence type="ECO:0000313" key="4">
    <source>
        <dbReference type="Proteomes" id="UP001147760"/>
    </source>
</evidence>
<reference evidence="3" key="1">
    <citation type="submission" date="2022-12" db="EMBL/GenBank/DDBJ databases">
        <authorList>
            <person name="Petersen C."/>
        </authorList>
    </citation>
    <scope>NUCLEOTIDE SEQUENCE</scope>
    <source>
        <strain evidence="3">IBT 17660</strain>
    </source>
</reference>
<dbReference type="Gene3D" id="3.40.50.720">
    <property type="entry name" value="NAD(P)-binding Rossmann-like Domain"/>
    <property type="match status" value="1"/>
</dbReference>
<dbReference type="GO" id="GO:0000166">
    <property type="term" value="F:nucleotide binding"/>
    <property type="evidence" value="ECO:0007669"/>
    <property type="project" value="InterPro"/>
</dbReference>
<comment type="caution">
    <text evidence="3">The sequence shown here is derived from an EMBL/GenBank/DDBJ whole genome shotgun (WGS) entry which is preliminary data.</text>
</comment>
<dbReference type="InterPro" id="IPR051317">
    <property type="entry name" value="Gfo/Idh/MocA_oxidoreduct"/>
</dbReference>
<dbReference type="AlphaFoldDB" id="A0A9W9WPI7"/>
<sequence>MTSTILRVLPTQLVIASEEEKERNMNPIRVGIIGLSTGGGWAAMAHLPYLQKSTKYNITGVCNSSSEKGKEAIDQYGLKSAKAFDNIKSMCASQEIDLVVCAVAVFSHYELIKPVIEAGKDVYVEWPLCATTEQAEEIQQLAQSKGETPLVTQIFGSACTGETGTRLVERYRYFKDRAIEGASGQVMLSIYVGHTFEPLTRLMGQPSQVSAQLMTTWPEVNIITPDNMILESGIEKTADDYVTLQGTLTSGVKYLYSMRGGDAFDEGEGLVWDIIGDKGQIRLTGSSIMLNLGAPDYKIRVKDYKSGRIEVAKLHDSLDLPLAAQNIGSLYEKFADGKVVPTFEDAVRRHHFLDAMFLSASKGGHSREGYRPLNWDITTK</sequence>
<dbReference type="SUPFAM" id="SSF51735">
    <property type="entry name" value="NAD(P)-binding Rossmann-fold domains"/>
    <property type="match status" value="1"/>
</dbReference>
<dbReference type="Proteomes" id="UP001147760">
    <property type="component" value="Unassembled WGS sequence"/>
</dbReference>
<dbReference type="Pfam" id="PF01408">
    <property type="entry name" value="GFO_IDH_MocA"/>
    <property type="match status" value="1"/>
</dbReference>
<dbReference type="InterPro" id="IPR055080">
    <property type="entry name" value="Gal80p-like_C"/>
</dbReference>
<evidence type="ECO:0000259" key="1">
    <source>
        <dbReference type="Pfam" id="PF01408"/>
    </source>
</evidence>
<keyword evidence="4" id="KW-1185">Reference proteome</keyword>
<dbReference type="EMBL" id="JAPWDO010000005">
    <property type="protein sequence ID" value="KAJ5471300.1"/>
    <property type="molecule type" value="Genomic_DNA"/>
</dbReference>
<dbReference type="SUPFAM" id="SSF55347">
    <property type="entry name" value="Glyceraldehyde-3-phosphate dehydrogenase-like, C-terminal domain"/>
    <property type="match status" value="1"/>
</dbReference>
<reference evidence="3" key="2">
    <citation type="journal article" date="2023" name="IMA Fungus">
        <title>Comparative genomic study of the Penicillium genus elucidates a diverse pangenome and 15 lateral gene transfer events.</title>
        <authorList>
            <person name="Petersen C."/>
            <person name="Sorensen T."/>
            <person name="Nielsen M.R."/>
            <person name="Sondergaard T.E."/>
            <person name="Sorensen J.L."/>
            <person name="Fitzpatrick D.A."/>
            <person name="Frisvad J.C."/>
            <person name="Nielsen K.L."/>
        </authorList>
    </citation>
    <scope>NUCLEOTIDE SEQUENCE</scope>
    <source>
        <strain evidence="3">IBT 17660</strain>
    </source>
</reference>
<dbReference type="PANTHER" id="PTHR43708:SF1">
    <property type="entry name" value="GALACTOSE_LACTOSE METABOLISM REGULATORY PROTEIN GAL80"/>
    <property type="match status" value="1"/>
</dbReference>
<feature type="domain" description="Gfo/Idh/MocA-like oxidoreductase N-terminal" evidence="1">
    <location>
        <begin position="28"/>
        <end position="148"/>
    </location>
</feature>
<dbReference type="InterPro" id="IPR036291">
    <property type="entry name" value="NAD(P)-bd_dom_sf"/>
</dbReference>